<dbReference type="InterPro" id="IPR036909">
    <property type="entry name" value="Cyt_c-like_dom_sf"/>
</dbReference>
<keyword evidence="8" id="KW-1185">Reference proteome</keyword>
<dbReference type="PROSITE" id="PS51007">
    <property type="entry name" value="CYTC"/>
    <property type="match status" value="1"/>
</dbReference>
<dbReference type="STRING" id="521013.SAMN04488567_0115"/>
<evidence type="ECO:0000256" key="3">
    <source>
        <dbReference type="ARBA" id="ARBA00023004"/>
    </source>
</evidence>
<dbReference type="SUPFAM" id="SSF46626">
    <property type="entry name" value="Cytochrome c"/>
    <property type="match status" value="1"/>
</dbReference>
<keyword evidence="1 4" id="KW-0349">Heme</keyword>
<evidence type="ECO:0000259" key="6">
    <source>
        <dbReference type="PROSITE" id="PS51007"/>
    </source>
</evidence>
<evidence type="ECO:0000256" key="2">
    <source>
        <dbReference type="ARBA" id="ARBA00022723"/>
    </source>
</evidence>
<feature type="chain" id="PRO_5011655020" evidence="5">
    <location>
        <begin position="26"/>
        <end position="137"/>
    </location>
</feature>
<dbReference type="GO" id="GO:0046872">
    <property type="term" value="F:metal ion binding"/>
    <property type="evidence" value="ECO:0007669"/>
    <property type="project" value="UniProtKB-KW"/>
</dbReference>
<gene>
    <name evidence="7" type="ORF">SAMN04488567_0115</name>
</gene>
<sequence>MMIGPAMKWHCALALLMLGSITSQAAADPADPLPDWDMVSEIFNERCVMCHSGHGAALGLRLDSYEAAMAGSSRGAILIPGDAERSELIRRLHGRTLPRMPFFSRTLPSAEIDIITRWVDAGLPNAALRPDKTSKTQ</sequence>
<keyword evidence="2 4" id="KW-0479">Metal-binding</keyword>
<dbReference type="GO" id="GO:0009055">
    <property type="term" value="F:electron transfer activity"/>
    <property type="evidence" value="ECO:0007669"/>
    <property type="project" value="InterPro"/>
</dbReference>
<dbReference type="InterPro" id="IPR009056">
    <property type="entry name" value="Cyt_c-like_dom"/>
</dbReference>
<reference evidence="8" key="1">
    <citation type="submission" date="2016-10" db="EMBL/GenBank/DDBJ databases">
        <authorList>
            <person name="Varghese N."/>
            <person name="Submissions S."/>
        </authorList>
    </citation>
    <scope>NUCLEOTIDE SEQUENCE [LARGE SCALE GENOMIC DNA]</scope>
    <source>
        <strain evidence="8">DSM 21424</strain>
    </source>
</reference>
<dbReference type="Pfam" id="PF07635">
    <property type="entry name" value="PSCyt1"/>
    <property type="match status" value="1"/>
</dbReference>
<name>A0A1G7K4F5_9RHOB</name>
<dbReference type="Proteomes" id="UP000198922">
    <property type="component" value="Unassembled WGS sequence"/>
</dbReference>
<feature type="signal peptide" evidence="5">
    <location>
        <begin position="1"/>
        <end position="25"/>
    </location>
</feature>
<keyword evidence="5" id="KW-0732">Signal</keyword>
<feature type="domain" description="Cytochrome c" evidence="6">
    <location>
        <begin position="34"/>
        <end position="123"/>
    </location>
</feature>
<evidence type="ECO:0000313" key="8">
    <source>
        <dbReference type="Proteomes" id="UP000198922"/>
    </source>
</evidence>
<keyword evidence="3 4" id="KW-0408">Iron</keyword>
<proteinExistence type="predicted"/>
<protein>
    <submittedName>
        <fullName evidence="7">Planctomycete cytochrome C</fullName>
    </submittedName>
</protein>
<evidence type="ECO:0000256" key="4">
    <source>
        <dbReference type="PROSITE-ProRule" id="PRU00433"/>
    </source>
</evidence>
<accession>A0A1G7K4F5</accession>
<organism evidence="7 8">
    <name type="scientific">Limimaricola pyoseonensis</name>
    <dbReference type="NCBI Taxonomy" id="521013"/>
    <lineage>
        <taxon>Bacteria</taxon>
        <taxon>Pseudomonadati</taxon>
        <taxon>Pseudomonadota</taxon>
        <taxon>Alphaproteobacteria</taxon>
        <taxon>Rhodobacterales</taxon>
        <taxon>Paracoccaceae</taxon>
        <taxon>Limimaricola</taxon>
    </lineage>
</organism>
<evidence type="ECO:0000256" key="5">
    <source>
        <dbReference type="SAM" id="SignalP"/>
    </source>
</evidence>
<dbReference type="EMBL" id="FNAT01000010">
    <property type="protein sequence ID" value="SDF31871.1"/>
    <property type="molecule type" value="Genomic_DNA"/>
</dbReference>
<evidence type="ECO:0000313" key="7">
    <source>
        <dbReference type="EMBL" id="SDF31871.1"/>
    </source>
</evidence>
<dbReference type="AlphaFoldDB" id="A0A1G7K4F5"/>
<evidence type="ECO:0000256" key="1">
    <source>
        <dbReference type="ARBA" id="ARBA00022617"/>
    </source>
</evidence>
<dbReference type="GO" id="GO:0020037">
    <property type="term" value="F:heme binding"/>
    <property type="evidence" value="ECO:0007669"/>
    <property type="project" value="InterPro"/>
</dbReference>
<dbReference type="InterPro" id="IPR011429">
    <property type="entry name" value="Cyt_c_Planctomycete-type"/>
</dbReference>